<protein>
    <submittedName>
        <fullName evidence="1">Uncharacterized protein</fullName>
    </submittedName>
</protein>
<proteinExistence type="predicted"/>
<geneLocation type="plasmid" evidence="2"/>
<evidence type="ECO:0000313" key="1">
    <source>
        <dbReference type="EMBL" id="ALL70364.1"/>
    </source>
</evidence>
<sequence length="41" mass="4687">MRLAQRGERQVIRGRVDCDAPGRQPWSVYTAAFRAHSGHHL</sequence>
<dbReference type="EMBL" id="CP012748">
    <property type="protein sequence ID" value="ALL70364.1"/>
    <property type="molecule type" value="Genomic_DNA"/>
</dbReference>
<keyword evidence="1" id="KW-0614">Plasmid</keyword>
<dbReference type="AlphaFoldDB" id="A0A0P0RN17"/>
<evidence type="ECO:0000313" key="2">
    <source>
        <dbReference type="Proteomes" id="UP000019146"/>
    </source>
</evidence>
<dbReference type="KEGG" id="bcai:K788_0001295"/>
<dbReference type="Proteomes" id="UP000019146">
    <property type="component" value="Plasmid unnamed"/>
</dbReference>
<organism evidence="1 2">
    <name type="scientific">Paraburkholderia caribensis MBA4</name>
    <dbReference type="NCBI Taxonomy" id="1323664"/>
    <lineage>
        <taxon>Bacteria</taxon>
        <taxon>Pseudomonadati</taxon>
        <taxon>Pseudomonadota</taxon>
        <taxon>Betaproteobacteria</taxon>
        <taxon>Burkholderiales</taxon>
        <taxon>Burkholderiaceae</taxon>
        <taxon>Paraburkholderia</taxon>
    </lineage>
</organism>
<reference evidence="1 2" key="1">
    <citation type="journal article" date="2014" name="Genome Announc.">
        <title>Draft Genome Sequence of the Haloacid-Degrading Burkholderia caribensis Strain MBA4.</title>
        <authorList>
            <person name="Pan Y."/>
            <person name="Kong K.F."/>
            <person name="Tsang J.S."/>
        </authorList>
    </citation>
    <scope>NUCLEOTIDE SEQUENCE [LARGE SCALE GENOMIC DNA]</scope>
    <source>
        <strain evidence="1 2">MBA4</strain>
        <plasmid evidence="2">Plasmid</plasmid>
    </source>
</reference>
<gene>
    <name evidence="1" type="ORF">K788_0001295</name>
</gene>
<accession>A0A0P0RN17</accession>
<name>A0A0P0RN17_9BURK</name>